<dbReference type="Proteomes" id="UP000198406">
    <property type="component" value="Unassembled WGS sequence"/>
</dbReference>
<dbReference type="SMART" id="SM00054">
    <property type="entry name" value="EFh"/>
    <property type="match status" value="4"/>
</dbReference>
<comment type="similarity">
    <text evidence="1">Belongs to the centrin family.</text>
</comment>
<evidence type="ECO:0000256" key="1">
    <source>
        <dbReference type="ARBA" id="ARBA00005253"/>
    </source>
</evidence>
<dbReference type="CDD" id="cd00051">
    <property type="entry name" value="EFh"/>
    <property type="match status" value="2"/>
</dbReference>
<evidence type="ECO:0000256" key="3">
    <source>
        <dbReference type="ARBA" id="ARBA00022837"/>
    </source>
</evidence>
<organism evidence="5 6">
    <name type="scientific">Fistulifera solaris</name>
    <name type="common">Oleaginous diatom</name>
    <dbReference type="NCBI Taxonomy" id="1519565"/>
    <lineage>
        <taxon>Eukaryota</taxon>
        <taxon>Sar</taxon>
        <taxon>Stramenopiles</taxon>
        <taxon>Ochrophyta</taxon>
        <taxon>Bacillariophyta</taxon>
        <taxon>Bacillariophyceae</taxon>
        <taxon>Bacillariophycidae</taxon>
        <taxon>Naviculales</taxon>
        <taxon>Naviculaceae</taxon>
        <taxon>Fistulifera</taxon>
    </lineage>
</organism>
<proteinExistence type="inferred from homology"/>
<evidence type="ECO:0000259" key="4">
    <source>
        <dbReference type="PROSITE" id="PS50222"/>
    </source>
</evidence>
<dbReference type="InterPro" id="IPR002048">
    <property type="entry name" value="EF_hand_dom"/>
</dbReference>
<dbReference type="InParanoid" id="A0A1Z5KIE5"/>
<dbReference type="InterPro" id="IPR011992">
    <property type="entry name" value="EF-hand-dom_pair"/>
</dbReference>
<protein>
    <recommendedName>
        <fullName evidence="4">EF-hand domain-containing protein</fullName>
    </recommendedName>
</protein>
<reference evidence="5 6" key="1">
    <citation type="journal article" date="2015" name="Plant Cell">
        <title>Oil accumulation by the oleaginous diatom Fistulifera solaris as revealed by the genome and transcriptome.</title>
        <authorList>
            <person name="Tanaka T."/>
            <person name="Maeda Y."/>
            <person name="Veluchamy A."/>
            <person name="Tanaka M."/>
            <person name="Abida H."/>
            <person name="Marechal E."/>
            <person name="Bowler C."/>
            <person name="Muto M."/>
            <person name="Sunaga Y."/>
            <person name="Tanaka M."/>
            <person name="Yoshino T."/>
            <person name="Taniguchi T."/>
            <person name="Fukuda Y."/>
            <person name="Nemoto M."/>
            <person name="Matsumoto M."/>
            <person name="Wong P.S."/>
            <person name="Aburatani S."/>
            <person name="Fujibuchi W."/>
        </authorList>
    </citation>
    <scope>NUCLEOTIDE SEQUENCE [LARGE SCALE GENOMIC DNA]</scope>
    <source>
        <strain evidence="5 6">JPCC DA0580</strain>
    </source>
</reference>
<dbReference type="SUPFAM" id="SSF47473">
    <property type="entry name" value="EF-hand"/>
    <property type="match status" value="1"/>
</dbReference>
<feature type="domain" description="EF-hand" evidence="4">
    <location>
        <begin position="102"/>
        <end position="137"/>
    </location>
</feature>
<dbReference type="InterPro" id="IPR018247">
    <property type="entry name" value="EF_Hand_1_Ca_BS"/>
</dbReference>
<dbReference type="Gene3D" id="1.10.238.10">
    <property type="entry name" value="EF-hand"/>
    <property type="match status" value="2"/>
</dbReference>
<dbReference type="Pfam" id="PF13499">
    <property type="entry name" value="EF-hand_7"/>
    <property type="match status" value="2"/>
</dbReference>
<evidence type="ECO:0000313" key="6">
    <source>
        <dbReference type="Proteomes" id="UP000198406"/>
    </source>
</evidence>
<keyword evidence="3" id="KW-0106">Calcium</keyword>
<dbReference type="GO" id="GO:0043226">
    <property type="term" value="C:organelle"/>
    <property type="evidence" value="ECO:0007669"/>
    <property type="project" value="UniProtKB-ARBA"/>
</dbReference>
<accession>A0A1Z5KIE5</accession>
<dbReference type="InterPro" id="IPR050145">
    <property type="entry name" value="Centrin_CML-like"/>
</dbReference>
<dbReference type="AlphaFoldDB" id="A0A1Z5KIE5"/>
<keyword evidence="6" id="KW-1185">Reference proteome</keyword>
<dbReference type="GO" id="GO:0005509">
    <property type="term" value="F:calcium ion binding"/>
    <property type="evidence" value="ECO:0007669"/>
    <property type="project" value="InterPro"/>
</dbReference>
<gene>
    <name evidence="5" type="ORF">FisN_14Lh027</name>
</gene>
<sequence length="169" mass="19420">MPRPKMYKKYNLPTAEPQMIDREFTDTELKAFRDAFRMFDLDGGGTIETHELKQVITQLGDNPTDEEIDDMIIAVDTNGDGEIDFEEFLALMRLRMGESGDDAENHLREVFDMFDADGSGCIDRNEMRTLMKKLAQDLTEEEITLIMDEVDTDGDGEISFEEFKMLVIK</sequence>
<comment type="caution">
    <text evidence="5">The sequence shown here is derived from an EMBL/GenBank/DDBJ whole genome shotgun (WGS) entry which is preliminary data.</text>
</comment>
<feature type="domain" description="EF-hand" evidence="4">
    <location>
        <begin position="63"/>
        <end position="98"/>
    </location>
</feature>
<name>A0A1Z5KIE5_FISSO</name>
<dbReference type="EMBL" id="BDSP01000230">
    <property type="protein sequence ID" value="GAX25718.1"/>
    <property type="molecule type" value="Genomic_DNA"/>
</dbReference>
<dbReference type="FunFam" id="1.10.238.10:FF:000178">
    <property type="entry name" value="Calmodulin-2 A"/>
    <property type="match status" value="1"/>
</dbReference>
<dbReference type="PROSITE" id="PS50222">
    <property type="entry name" value="EF_HAND_2"/>
    <property type="match status" value="4"/>
</dbReference>
<dbReference type="PROSITE" id="PS00018">
    <property type="entry name" value="EF_HAND_1"/>
    <property type="match status" value="4"/>
</dbReference>
<feature type="domain" description="EF-hand" evidence="4">
    <location>
        <begin position="27"/>
        <end position="62"/>
    </location>
</feature>
<dbReference type="PANTHER" id="PTHR23050">
    <property type="entry name" value="CALCIUM BINDING PROTEIN"/>
    <property type="match status" value="1"/>
</dbReference>
<feature type="domain" description="EF-hand" evidence="4">
    <location>
        <begin position="138"/>
        <end position="169"/>
    </location>
</feature>
<keyword evidence="2" id="KW-0677">Repeat</keyword>
<evidence type="ECO:0000256" key="2">
    <source>
        <dbReference type="ARBA" id="ARBA00022737"/>
    </source>
</evidence>
<dbReference type="OrthoDB" id="26525at2759"/>
<evidence type="ECO:0000313" key="5">
    <source>
        <dbReference type="EMBL" id="GAX25718.1"/>
    </source>
</evidence>